<keyword evidence="11" id="KW-0411">Iron-sulfur</keyword>
<dbReference type="Pfam" id="PF00730">
    <property type="entry name" value="HhH-GPD"/>
    <property type="match status" value="1"/>
</dbReference>
<evidence type="ECO:0000313" key="17">
    <source>
        <dbReference type="Proteomes" id="UP000198833"/>
    </source>
</evidence>
<evidence type="ECO:0000256" key="10">
    <source>
        <dbReference type="ARBA" id="ARBA00023004"/>
    </source>
</evidence>
<dbReference type="InterPro" id="IPR029119">
    <property type="entry name" value="MutY_C"/>
</dbReference>
<dbReference type="RefSeq" id="WP_092570510.1">
    <property type="nucleotide sequence ID" value="NZ_CP096206.2"/>
</dbReference>
<dbReference type="InterPro" id="IPR044298">
    <property type="entry name" value="MIG/MutY"/>
</dbReference>
<accession>A0A1H9AZ66</accession>
<evidence type="ECO:0000256" key="11">
    <source>
        <dbReference type="ARBA" id="ARBA00023014"/>
    </source>
</evidence>
<keyword evidence="6" id="KW-0004">4Fe-4S</keyword>
<dbReference type="NCBIfam" id="TIGR01084">
    <property type="entry name" value="mutY"/>
    <property type="match status" value="1"/>
</dbReference>
<keyword evidence="17" id="KW-1185">Reference proteome</keyword>
<dbReference type="InterPro" id="IPR005760">
    <property type="entry name" value="A/G_AdeGlyc_MutY"/>
</dbReference>
<dbReference type="Pfam" id="PF14815">
    <property type="entry name" value="NUDIX_4"/>
    <property type="match status" value="1"/>
</dbReference>
<protein>
    <recommendedName>
        <fullName evidence="5 14">Adenine DNA glycosylase</fullName>
        <ecNumber evidence="4 14">3.2.2.31</ecNumber>
    </recommendedName>
</protein>
<dbReference type="STRING" id="89093.SAMN04488558_102102"/>
<evidence type="ECO:0000256" key="6">
    <source>
        <dbReference type="ARBA" id="ARBA00022485"/>
    </source>
</evidence>
<dbReference type="InterPro" id="IPR015797">
    <property type="entry name" value="NUDIX_hydrolase-like_dom_sf"/>
</dbReference>
<dbReference type="InterPro" id="IPR000445">
    <property type="entry name" value="HhH_motif"/>
</dbReference>
<dbReference type="PANTHER" id="PTHR42944:SF1">
    <property type="entry name" value="ADENINE DNA GLYCOSYLASE"/>
    <property type="match status" value="1"/>
</dbReference>
<dbReference type="CDD" id="cd00056">
    <property type="entry name" value="ENDO3c"/>
    <property type="match status" value="1"/>
</dbReference>
<keyword evidence="13 14" id="KW-0326">Glycosidase</keyword>
<dbReference type="EMBL" id="FOEN01000002">
    <property type="protein sequence ID" value="SEP81278.1"/>
    <property type="molecule type" value="Genomic_DNA"/>
</dbReference>
<dbReference type="OrthoDB" id="9802365at2"/>
<evidence type="ECO:0000313" key="16">
    <source>
        <dbReference type="EMBL" id="SEP81278.1"/>
    </source>
</evidence>
<dbReference type="GO" id="GO:0006298">
    <property type="term" value="P:mismatch repair"/>
    <property type="evidence" value="ECO:0007669"/>
    <property type="project" value="TreeGrafter"/>
</dbReference>
<dbReference type="GO" id="GO:0032357">
    <property type="term" value="F:oxidized purine DNA binding"/>
    <property type="evidence" value="ECO:0007669"/>
    <property type="project" value="TreeGrafter"/>
</dbReference>
<proteinExistence type="inferred from homology"/>
<dbReference type="PANTHER" id="PTHR42944">
    <property type="entry name" value="ADENINE DNA GLYCOSYLASE"/>
    <property type="match status" value="1"/>
</dbReference>
<dbReference type="GO" id="GO:0051539">
    <property type="term" value="F:4 iron, 4 sulfur cluster binding"/>
    <property type="evidence" value="ECO:0007669"/>
    <property type="project" value="UniProtKB-UniRule"/>
</dbReference>
<dbReference type="SMART" id="SM00478">
    <property type="entry name" value="ENDO3c"/>
    <property type="match status" value="1"/>
</dbReference>
<dbReference type="InterPro" id="IPR023170">
    <property type="entry name" value="HhH_base_excis_C"/>
</dbReference>
<dbReference type="GO" id="GO:0035485">
    <property type="term" value="F:adenine/guanine mispair binding"/>
    <property type="evidence" value="ECO:0007669"/>
    <property type="project" value="TreeGrafter"/>
</dbReference>
<evidence type="ECO:0000256" key="4">
    <source>
        <dbReference type="ARBA" id="ARBA00012045"/>
    </source>
</evidence>
<evidence type="ECO:0000256" key="9">
    <source>
        <dbReference type="ARBA" id="ARBA00022801"/>
    </source>
</evidence>
<dbReference type="Proteomes" id="UP000198833">
    <property type="component" value="Unassembled WGS sequence"/>
</dbReference>
<dbReference type="EC" id="3.2.2.31" evidence="4 14"/>
<dbReference type="GO" id="GO:0006284">
    <property type="term" value="P:base-excision repair"/>
    <property type="evidence" value="ECO:0007669"/>
    <property type="project" value="UniProtKB-UniRule"/>
</dbReference>
<dbReference type="AlphaFoldDB" id="A0A1H9AZ66"/>
<feature type="domain" description="HhH-GPD" evidence="15">
    <location>
        <begin position="55"/>
        <end position="206"/>
    </location>
</feature>
<sequence>MVKRQQLIERYPIPWTEEQVAAFRDTLLAWYDQTGRDLPWRQDQDPYKIWVSEIMLQQTQVATVIPYYYRFIEELPDVAALAQADEDTLLGLWQGLGYYSRVKNMKVAAQQIETDFAGEFPQAYQDLLTLKGIGPYTAGAIASIAFNQAEPAMDGNLIRIVSRLFEIEEDVTLTATQHKIRAYLYQLIDPERPGDFNQALMDMGAMVMTPHQDRPDPHPLKDFDQSYQHQTSHLYPVKKAKLKASKHTYLAYVIQNAAGQFLMRRHTDQELLSGLWHFPLVEQDMVMETVSRGELIDPLWRDFGQDLQALGIKNEALKLLHNRNQYQQTDFNHYGQVKHVFSHRIWQCQLVPLILSPAEEMTDSVNWPEDFIWIDASKLDQIPISTLQKKLLQARLPFDPK</sequence>
<reference evidence="16 17" key="1">
    <citation type="submission" date="2016-10" db="EMBL/GenBank/DDBJ databases">
        <authorList>
            <person name="de Groot N.N."/>
        </authorList>
    </citation>
    <scope>NUCLEOTIDE SEQUENCE [LARGE SCALE GENOMIC DNA]</scope>
    <source>
        <strain evidence="16 17">DSM 15695</strain>
    </source>
</reference>
<comment type="similarity">
    <text evidence="3 14">Belongs to the Nth/MutY family.</text>
</comment>
<organism evidence="16 17">
    <name type="scientific">Ignavigranum ruoffiae</name>
    <dbReference type="NCBI Taxonomy" id="89093"/>
    <lineage>
        <taxon>Bacteria</taxon>
        <taxon>Bacillati</taxon>
        <taxon>Bacillota</taxon>
        <taxon>Bacilli</taxon>
        <taxon>Lactobacillales</taxon>
        <taxon>Aerococcaceae</taxon>
        <taxon>Ignavigranum</taxon>
    </lineage>
</organism>
<dbReference type="GO" id="GO:0046872">
    <property type="term" value="F:metal ion binding"/>
    <property type="evidence" value="ECO:0007669"/>
    <property type="project" value="UniProtKB-UniRule"/>
</dbReference>
<dbReference type="CDD" id="cd03431">
    <property type="entry name" value="NUDIX_DNA_Glycosylase_C-MutY"/>
    <property type="match status" value="1"/>
</dbReference>
<evidence type="ECO:0000256" key="1">
    <source>
        <dbReference type="ARBA" id="ARBA00000843"/>
    </source>
</evidence>
<dbReference type="SUPFAM" id="SSF55811">
    <property type="entry name" value="Nudix"/>
    <property type="match status" value="1"/>
</dbReference>
<evidence type="ECO:0000256" key="3">
    <source>
        <dbReference type="ARBA" id="ARBA00008343"/>
    </source>
</evidence>
<comment type="cofactor">
    <cofactor evidence="14">
        <name>[4Fe-4S] cluster</name>
        <dbReference type="ChEBI" id="CHEBI:49883"/>
    </cofactor>
    <text evidence="14">Binds 1 [4Fe-4S] cluster.</text>
</comment>
<dbReference type="InterPro" id="IPR003265">
    <property type="entry name" value="HhH-GPD_domain"/>
</dbReference>
<dbReference type="GO" id="GO:0034039">
    <property type="term" value="F:8-oxo-7,8-dihydroguanine DNA N-glycosylase activity"/>
    <property type="evidence" value="ECO:0007669"/>
    <property type="project" value="TreeGrafter"/>
</dbReference>
<dbReference type="Gene3D" id="3.90.79.10">
    <property type="entry name" value="Nucleoside Triphosphate Pyrophosphohydrolase"/>
    <property type="match status" value="1"/>
</dbReference>
<comment type="catalytic activity">
    <reaction evidence="1 14">
        <text>Hydrolyzes free adenine bases from 7,8-dihydro-8-oxoguanine:adenine mismatched double-stranded DNA, leaving an apurinic site.</text>
        <dbReference type="EC" id="3.2.2.31"/>
    </reaction>
</comment>
<dbReference type="Pfam" id="PF00633">
    <property type="entry name" value="HHH"/>
    <property type="match status" value="1"/>
</dbReference>
<evidence type="ECO:0000256" key="14">
    <source>
        <dbReference type="RuleBase" id="RU365096"/>
    </source>
</evidence>
<dbReference type="InterPro" id="IPR011257">
    <property type="entry name" value="DNA_glycosylase"/>
</dbReference>
<dbReference type="GO" id="GO:0000701">
    <property type="term" value="F:purine-specific mismatch base pair DNA N-glycosylase activity"/>
    <property type="evidence" value="ECO:0007669"/>
    <property type="project" value="UniProtKB-EC"/>
</dbReference>
<keyword evidence="8 14" id="KW-0227">DNA damage</keyword>
<dbReference type="SUPFAM" id="SSF48150">
    <property type="entry name" value="DNA-glycosylase"/>
    <property type="match status" value="1"/>
</dbReference>
<name>A0A1H9AZ66_9LACT</name>
<keyword evidence="7" id="KW-0479">Metal-binding</keyword>
<evidence type="ECO:0000256" key="8">
    <source>
        <dbReference type="ARBA" id="ARBA00022763"/>
    </source>
</evidence>
<gene>
    <name evidence="16" type="ORF">SAMN04488558_102102</name>
</gene>
<evidence type="ECO:0000256" key="12">
    <source>
        <dbReference type="ARBA" id="ARBA00023204"/>
    </source>
</evidence>
<keyword evidence="9" id="KW-0378">Hydrolase</keyword>
<evidence type="ECO:0000256" key="5">
    <source>
        <dbReference type="ARBA" id="ARBA00022023"/>
    </source>
</evidence>
<evidence type="ECO:0000256" key="2">
    <source>
        <dbReference type="ARBA" id="ARBA00002933"/>
    </source>
</evidence>
<evidence type="ECO:0000259" key="15">
    <source>
        <dbReference type="SMART" id="SM00478"/>
    </source>
</evidence>
<evidence type="ECO:0000256" key="13">
    <source>
        <dbReference type="ARBA" id="ARBA00023295"/>
    </source>
</evidence>
<keyword evidence="10 14" id="KW-0408">Iron</keyword>
<dbReference type="FunFam" id="1.10.340.30:FF:000002">
    <property type="entry name" value="Adenine DNA glycosylase"/>
    <property type="match status" value="1"/>
</dbReference>
<comment type="function">
    <text evidence="2">Adenine glycosylase active on G-A mispairs. MutY also corrects error-prone DNA synthesis past GO lesions which are due to the oxidatively damaged form of guanine: 7,8-dihydro-8-oxoguanine (8-oxo-dGTP).</text>
</comment>
<evidence type="ECO:0000256" key="7">
    <source>
        <dbReference type="ARBA" id="ARBA00022723"/>
    </source>
</evidence>
<keyword evidence="12" id="KW-0234">DNA repair</keyword>
<dbReference type="Gene3D" id="1.10.1670.10">
    <property type="entry name" value="Helix-hairpin-Helix base-excision DNA repair enzymes (C-terminal)"/>
    <property type="match status" value="1"/>
</dbReference>
<dbReference type="Gene3D" id="1.10.340.30">
    <property type="entry name" value="Hypothetical protein, domain 2"/>
    <property type="match status" value="1"/>
</dbReference>